<gene>
    <name evidence="1" type="ORF">T440DRAFT_152973</name>
</gene>
<accession>A0A6A7BJB8</accession>
<name>A0A6A7BJB8_9PLEO</name>
<keyword evidence="2" id="KW-1185">Reference proteome</keyword>
<evidence type="ECO:0000313" key="1">
    <source>
        <dbReference type="EMBL" id="KAF2855384.1"/>
    </source>
</evidence>
<dbReference type="AlphaFoldDB" id="A0A6A7BJB8"/>
<dbReference type="Proteomes" id="UP000799423">
    <property type="component" value="Unassembled WGS sequence"/>
</dbReference>
<proteinExistence type="predicted"/>
<organism evidence="1 2">
    <name type="scientific">Plenodomus tracheiphilus IPT5</name>
    <dbReference type="NCBI Taxonomy" id="1408161"/>
    <lineage>
        <taxon>Eukaryota</taxon>
        <taxon>Fungi</taxon>
        <taxon>Dikarya</taxon>
        <taxon>Ascomycota</taxon>
        <taxon>Pezizomycotina</taxon>
        <taxon>Dothideomycetes</taxon>
        <taxon>Pleosporomycetidae</taxon>
        <taxon>Pleosporales</taxon>
        <taxon>Pleosporineae</taxon>
        <taxon>Leptosphaeriaceae</taxon>
        <taxon>Plenodomus</taxon>
    </lineage>
</organism>
<reference evidence="1" key="1">
    <citation type="submission" date="2020-01" db="EMBL/GenBank/DDBJ databases">
        <authorList>
            <consortium name="DOE Joint Genome Institute"/>
            <person name="Haridas S."/>
            <person name="Albert R."/>
            <person name="Binder M."/>
            <person name="Bloem J."/>
            <person name="Labutti K."/>
            <person name="Salamov A."/>
            <person name="Andreopoulos B."/>
            <person name="Baker S.E."/>
            <person name="Barry K."/>
            <person name="Bills G."/>
            <person name="Bluhm B.H."/>
            <person name="Cannon C."/>
            <person name="Castanera R."/>
            <person name="Culley D.E."/>
            <person name="Daum C."/>
            <person name="Ezra D."/>
            <person name="Gonzalez J.B."/>
            <person name="Henrissat B."/>
            <person name="Kuo A."/>
            <person name="Liang C."/>
            <person name="Lipzen A."/>
            <person name="Lutzoni F."/>
            <person name="Magnuson J."/>
            <person name="Mondo S."/>
            <person name="Nolan M."/>
            <person name="Ohm R."/>
            <person name="Pangilinan J."/>
            <person name="Park H.-J."/>
            <person name="Ramirez L."/>
            <person name="Alfaro M."/>
            <person name="Sun H."/>
            <person name="Tritt A."/>
            <person name="Yoshinaga Y."/>
            <person name="Zwiers L.-H."/>
            <person name="Turgeon B.G."/>
            <person name="Goodwin S.B."/>
            <person name="Spatafora J.W."/>
            <person name="Crous P.W."/>
            <person name="Grigoriev I.V."/>
        </authorList>
    </citation>
    <scope>NUCLEOTIDE SEQUENCE</scope>
    <source>
        <strain evidence="1">IPT5</strain>
    </source>
</reference>
<dbReference type="EMBL" id="MU006290">
    <property type="protein sequence ID" value="KAF2855384.1"/>
    <property type="molecule type" value="Genomic_DNA"/>
</dbReference>
<evidence type="ECO:0000313" key="2">
    <source>
        <dbReference type="Proteomes" id="UP000799423"/>
    </source>
</evidence>
<protein>
    <submittedName>
        <fullName evidence="1">Uncharacterized protein</fullName>
    </submittedName>
</protein>
<sequence length="186" mass="21036">MLPEIKISIARHPLSSLLFAAVTDASLLGPHAPYLTSTNVAHNTYRLVHSCHRYNNDRSRKSTLCLFGLPIRGATCGMVRPPRAIEHPFVFERAIGRHFHTRYDMTRDAKRVCRTSVGQYSRISRRSLYWDSLSHQRERDVSPSQQHTKAASPGCRPAASACVQQFGELRDSSSRVCGRNFTALWI</sequence>